<dbReference type="InterPro" id="IPR009050">
    <property type="entry name" value="Globin-like_sf"/>
</dbReference>
<proteinExistence type="predicted"/>
<dbReference type="Proteomes" id="UP000539111">
    <property type="component" value="Unassembled WGS sequence"/>
</dbReference>
<dbReference type="AlphaFoldDB" id="A0A7Z0D1D2"/>
<gene>
    <name evidence="1" type="ORF">BJY26_000363</name>
</gene>
<keyword evidence="2" id="KW-1185">Reference proteome</keyword>
<evidence type="ECO:0000313" key="2">
    <source>
        <dbReference type="Proteomes" id="UP000539111"/>
    </source>
</evidence>
<accession>A0A7Z0D1D2</accession>
<reference evidence="1 2" key="1">
    <citation type="submission" date="2020-07" db="EMBL/GenBank/DDBJ databases">
        <title>Sequencing the genomes of 1000 actinobacteria strains.</title>
        <authorList>
            <person name="Klenk H.-P."/>
        </authorList>
    </citation>
    <scope>NUCLEOTIDE SEQUENCE [LARGE SCALE GENOMIC DNA]</scope>
    <source>
        <strain evidence="1 2">DSM 26341</strain>
    </source>
</reference>
<dbReference type="Gene3D" id="1.10.490.10">
    <property type="entry name" value="Globins"/>
    <property type="match status" value="1"/>
</dbReference>
<comment type="caution">
    <text evidence="1">The sequence shown here is derived from an EMBL/GenBank/DDBJ whole genome shotgun (WGS) entry which is preliminary data.</text>
</comment>
<dbReference type="InterPro" id="IPR012292">
    <property type="entry name" value="Globin/Proto"/>
</dbReference>
<dbReference type="GO" id="GO:0019825">
    <property type="term" value="F:oxygen binding"/>
    <property type="evidence" value="ECO:0007669"/>
    <property type="project" value="InterPro"/>
</dbReference>
<dbReference type="EMBL" id="JACBZP010000001">
    <property type="protein sequence ID" value="NYI66057.1"/>
    <property type="molecule type" value="Genomic_DNA"/>
</dbReference>
<dbReference type="CDD" id="cd08916">
    <property type="entry name" value="TrHb3_P"/>
    <property type="match status" value="1"/>
</dbReference>
<organism evidence="1 2">
    <name type="scientific">Spelaeicoccus albus</name>
    <dbReference type="NCBI Taxonomy" id="1280376"/>
    <lineage>
        <taxon>Bacteria</taxon>
        <taxon>Bacillati</taxon>
        <taxon>Actinomycetota</taxon>
        <taxon>Actinomycetes</taxon>
        <taxon>Micrococcales</taxon>
        <taxon>Brevibacteriaceae</taxon>
        <taxon>Spelaeicoccus</taxon>
    </lineage>
</organism>
<evidence type="ECO:0000313" key="1">
    <source>
        <dbReference type="EMBL" id="NYI66057.1"/>
    </source>
</evidence>
<sequence length="139" mass="16385">MPELPDLKSRADVARMVRSFYETAMADPMLKGIFERHLDLDEHMPIMTDFWETVLFRAGKYRRNALQVHFDIHVVDPLEWPHFERWLEIWKANVDSLYAGEHAERAKLQATRIGASIHRRLHGRNPSQFETVGTREETT</sequence>
<dbReference type="RefSeq" id="WP_179425162.1">
    <property type="nucleotide sequence ID" value="NZ_JACBZP010000001.1"/>
</dbReference>
<protein>
    <submittedName>
        <fullName evidence="1">Hemoglobin</fullName>
    </submittedName>
</protein>
<name>A0A7Z0D1D2_9MICO</name>
<dbReference type="SUPFAM" id="SSF46458">
    <property type="entry name" value="Globin-like"/>
    <property type="match status" value="1"/>
</dbReference>
<dbReference type="GO" id="GO:0020037">
    <property type="term" value="F:heme binding"/>
    <property type="evidence" value="ECO:0007669"/>
    <property type="project" value="InterPro"/>
</dbReference>